<organism evidence="1">
    <name type="scientific">Parvoviridae sp</name>
    <dbReference type="NCBI Taxonomy" id="1940570"/>
    <lineage>
        <taxon>Viruses</taxon>
        <taxon>Monodnaviria</taxon>
        <taxon>Shotokuvirae</taxon>
        <taxon>Cossaviricota</taxon>
        <taxon>Quintoviricetes</taxon>
        <taxon>Piccovirales</taxon>
        <taxon>Parvoviridae</taxon>
    </lineage>
</organism>
<reference evidence="1" key="1">
    <citation type="submission" date="2020-11" db="EMBL/GenBank/DDBJ databases">
        <title>Viral genomes from river ports along the Yangtze River in China.</title>
        <authorList>
            <person name="Lu J."/>
            <person name="Shen Q."/>
            <person name="Yang S."/>
            <person name="Zhang W."/>
        </authorList>
    </citation>
    <scope>NUCLEOTIDE SEQUENCE</scope>
    <source>
        <strain evidence="1">4zj-parvo-2</strain>
    </source>
</reference>
<protein>
    <submittedName>
        <fullName evidence="1">Uncharacterized protein</fullName>
    </submittedName>
</protein>
<sequence length="272" mass="31716">MSDSEIVLSVTQDEVQELLGTDSQSLLYCDEEMEDTDSDEVLPDEVEAYAYYSQKFYDEVFAHHHENLLTDIDIVGEHLAQMYPDEDFDSEQYQRILLPKYLSARVTKKQFFLMENQWGTEICHFPENGPIRMRMGVTGRYNRTKETHFVHHVSCINDDHPGFQLASFTYALLTVEARDCHELISMMVASPNLFFCNFCSKFMFNEVEYQPNSVFKIPSSLEWPPCEFLVNGLVAENTNDKTYTTLHYNILWAEEHDEDIKENIPPVSLQDE</sequence>
<proteinExistence type="predicted"/>
<evidence type="ECO:0000313" key="1">
    <source>
        <dbReference type="EMBL" id="QRQ90273.1"/>
    </source>
</evidence>
<dbReference type="EMBL" id="MW348572">
    <property type="protein sequence ID" value="QRQ90273.1"/>
    <property type="molecule type" value="Genomic_DNA"/>
</dbReference>
<accession>A0A893A6G5</accession>
<name>A0A893A6G5_9VIRU</name>